<organism evidence="1 2">
    <name type="scientific">Roseibium limicola</name>
    <dbReference type="NCBI Taxonomy" id="2816037"/>
    <lineage>
        <taxon>Bacteria</taxon>
        <taxon>Pseudomonadati</taxon>
        <taxon>Pseudomonadota</taxon>
        <taxon>Alphaproteobacteria</taxon>
        <taxon>Hyphomicrobiales</taxon>
        <taxon>Stappiaceae</taxon>
        <taxon>Roseibium</taxon>
    </lineage>
</organism>
<proteinExistence type="predicted"/>
<dbReference type="Gene3D" id="3.10.490.10">
    <property type="entry name" value="Gamma-glutamyl cyclotransferase-like"/>
    <property type="match status" value="1"/>
</dbReference>
<evidence type="ECO:0000313" key="2">
    <source>
        <dbReference type="Proteomes" id="UP000664779"/>
    </source>
</evidence>
<evidence type="ECO:0000313" key="1">
    <source>
        <dbReference type="EMBL" id="MBO0346103.1"/>
    </source>
</evidence>
<keyword evidence="2" id="KW-1185">Reference proteome</keyword>
<sequence>MTISYFGYGSLVNTATLPSHTQVTPGTLTGWVRQWSISGRETAKRGVCSLCVVRKEGAQIRGVLASEPRDGLARLEQREYMYDKVSDVGHEFRADEKGGPGPQDMFLFQAKAAHYAWGDAANPILQSYVDCVLTGFHNFWGEEGVRHFFDTTEGWHVPILADRAAPQYPRAIVLDPHVRDLIDGCLGELGVTYLKDA</sequence>
<name>A0A939JA58_9HYPH</name>
<accession>A0A939JA58</accession>
<dbReference type="InterPro" id="IPR013024">
    <property type="entry name" value="GGCT-like"/>
</dbReference>
<reference evidence="1" key="1">
    <citation type="submission" date="2021-03" db="EMBL/GenBank/DDBJ databases">
        <title>Roseibium sp. CAU 1637 isolated from Incheon.</title>
        <authorList>
            <person name="Kim W."/>
        </authorList>
    </citation>
    <scope>NUCLEOTIDE SEQUENCE</scope>
    <source>
        <strain evidence="1">CAU 1637</strain>
    </source>
</reference>
<dbReference type="RefSeq" id="WP_206941331.1">
    <property type="nucleotide sequence ID" value="NZ_JAFLNF010000005.1"/>
</dbReference>
<dbReference type="Proteomes" id="UP000664779">
    <property type="component" value="Unassembled WGS sequence"/>
</dbReference>
<comment type="caution">
    <text evidence="1">The sequence shown here is derived from an EMBL/GenBank/DDBJ whole genome shotgun (WGS) entry which is preliminary data.</text>
</comment>
<gene>
    <name evidence="1" type="ORF">J0X15_12800</name>
</gene>
<protein>
    <submittedName>
        <fullName evidence="1">Gamma-glutamylcyclotransferase</fullName>
    </submittedName>
</protein>
<dbReference type="AlphaFoldDB" id="A0A939JA58"/>
<dbReference type="CDD" id="cd06661">
    <property type="entry name" value="GGCT_like"/>
    <property type="match status" value="1"/>
</dbReference>
<dbReference type="EMBL" id="JAFLNF010000005">
    <property type="protein sequence ID" value="MBO0346103.1"/>
    <property type="molecule type" value="Genomic_DNA"/>
</dbReference>